<evidence type="ECO:0000313" key="2">
    <source>
        <dbReference type="EMBL" id="MFB2891996.1"/>
    </source>
</evidence>
<gene>
    <name evidence="2" type="primary">cas5</name>
    <name evidence="2" type="ORF">ACE1CI_03515</name>
</gene>
<dbReference type="NCBIfam" id="TIGR02593">
    <property type="entry name" value="CRISPR_cas5"/>
    <property type="match status" value="1"/>
</dbReference>
<dbReference type="EMBL" id="JBHFNR010000019">
    <property type="protein sequence ID" value="MFB2891996.1"/>
    <property type="molecule type" value="Genomic_DNA"/>
</dbReference>
<reference evidence="2 3" key="1">
    <citation type="submission" date="2024-09" db="EMBL/GenBank/DDBJ databases">
        <title>Floridaenema gen nov. (Aerosakkonemataceae, Aerosakkonematales ord. nov., Cyanobacteria) from benthic tropical and subtropical fresh waters, with the description of four new species.</title>
        <authorList>
            <person name="Moretto J.A."/>
            <person name="Berthold D.E."/>
            <person name="Lefler F.W."/>
            <person name="Huang I.-S."/>
            <person name="Laughinghouse H. IV."/>
        </authorList>
    </citation>
    <scope>NUCLEOTIDE SEQUENCE [LARGE SCALE GENOMIC DNA]</scope>
    <source>
        <strain evidence="2 3">BLCC-F50</strain>
    </source>
</reference>
<dbReference type="Proteomes" id="UP001576784">
    <property type="component" value="Unassembled WGS sequence"/>
</dbReference>
<dbReference type="Pfam" id="PF09704">
    <property type="entry name" value="Cas_Cas5d"/>
    <property type="match status" value="1"/>
</dbReference>
<accession>A0ABV4XJW3</accession>
<protein>
    <submittedName>
        <fullName evidence="2">Type I-MYXAN CRISPR-associated protein Cas5/Cmx5/DevS</fullName>
    </submittedName>
</protein>
<sequence>MKDGINLRLSMIFLQISAPFASFKHSYSREYGDTYSLPTPATIYGCLLSLVGETNLQVHRGVKLAIALLSEPQVATVLRTVRRMKSKDINARENSRPDYQSILCGLDIVVGIDSTQESGNLEARVRQALLHPDTIDRFGGWSLGESRDLIDDVRILPNLPSAARWLVKDDRGRYNLPLVVDYLGSKETQKQKFCLGDFCEEAFCVIP</sequence>
<proteinExistence type="predicted"/>
<evidence type="ECO:0000313" key="3">
    <source>
        <dbReference type="Proteomes" id="UP001576784"/>
    </source>
</evidence>
<dbReference type="NCBIfam" id="TIGR02586">
    <property type="entry name" value="cas5_cmx5_devS"/>
    <property type="match status" value="1"/>
</dbReference>
<organism evidence="2 3">
    <name type="scientific">Floridaenema flaviceps BLCC-F50</name>
    <dbReference type="NCBI Taxonomy" id="3153642"/>
    <lineage>
        <taxon>Bacteria</taxon>
        <taxon>Bacillati</taxon>
        <taxon>Cyanobacteriota</taxon>
        <taxon>Cyanophyceae</taxon>
        <taxon>Oscillatoriophycideae</taxon>
        <taxon>Aerosakkonematales</taxon>
        <taxon>Aerosakkonemataceae</taxon>
        <taxon>Floridanema</taxon>
        <taxon>Floridanema flaviceps</taxon>
    </lineage>
</organism>
<keyword evidence="3" id="KW-1185">Reference proteome</keyword>
<dbReference type="InterPro" id="IPR013415">
    <property type="entry name" value="Cas5_Cmx5_DevS"/>
</dbReference>
<evidence type="ECO:0000256" key="1">
    <source>
        <dbReference type="ARBA" id="ARBA00023118"/>
    </source>
</evidence>
<dbReference type="InterPro" id="IPR021124">
    <property type="entry name" value="CRISPR-assoc_prot_Cas5"/>
</dbReference>
<comment type="caution">
    <text evidence="2">The sequence shown here is derived from an EMBL/GenBank/DDBJ whole genome shotgun (WGS) entry which is preliminary data.</text>
</comment>
<dbReference type="InterPro" id="IPR013422">
    <property type="entry name" value="CRISPR-assoc_prot_Cas5_N"/>
</dbReference>
<name>A0ABV4XJW3_9CYAN</name>
<keyword evidence="1" id="KW-0051">Antiviral defense</keyword>